<keyword evidence="4 5" id="KW-0472">Membrane</keyword>
<evidence type="ECO:0000256" key="3">
    <source>
        <dbReference type="ARBA" id="ARBA00022989"/>
    </source>
</evidence>
<dbReference type="EMBL" id="NFLB01000006">
    <property type="protein sequence ID" value="OUQ05277.1"/>
    <property type="molecule type" value="Genomic_DNA"/>
</dbReference>
<dbReference type="Proteomes" id="UP000196258">
    <property type="component" value="Unassembled WGS sequence"/>
</dbReference>
<feature type="transmembrane region" description="Helical" evidence="5">
    <location>
        <begin position="118"/>
        <end position="144"/>
    </location>
</feature>
<comment type="caution">
    <text evidence="6">The sequence shown here is derived from an EMBL/GenBank/DDBJ whole genome shotgun (WGS) entry which is preliminary data.</text>
</comment>
<dbReference type="InterPro" id="IPR003825">
    <property type="entry name" value="Colicin-V_CvpA"/>
</dbReference>
<feature type="transmembrane region" description="Helical" evidence="5">
    <location>
        <begin position="77"/>
        <end position="98"/>
    </location>
</feature>
<feature type="transmembrane region" description="Helical" evidence="5">
    <location>
        <begin position="6"/>
        <end position="27"/>
    </location>
</feature>
<evidence type="ECO:0000256" key="1">
    <source>
        <dbReference type="ARBA" id="ARBA00004141"/>
    </source>
</evidence>
<keyword evidence="2 5" id="KW-0812">Transmembrane</keyword>
<evidence type="ECO:0000313" key="6">
    <source>
        <dbReference type="EMBL" id="OUQ05277.1"/>
    </source>
</evidence>
<proteinExistence type="predicted"/>
<protein>
    <recommendedName>
        <fullName evidence="8">CvpA family protein</fullName>
    </recommendedName>
</protein>
<evidence type="ECO:0000256" key="4">
    <source>
        <dbReference type="ARBA" id="ARBA00023136"/>
    </source>
</evidence>
<name>A0A1Y4QJ67_9FIRM</name>
<dbReference type="GO" id="GO:0016020">
    <property type="term" value="C:membrane"/>
    <property type="evidence" value="ECO:0007669"/>
    <property type="project" value="UniProtKB-SubCell"/>
</dbReference>
<feature type="transmembrane region" description="Helical" evidence="5">
    <location>
        <begin position="34"/>
        <end position="51"/>
    </location>
</feature>
<keyword evidence="3 5" id="KW-1133">Transmembrane helix</keyword>
<organism evidence="6 7">
    <name type="scientific">Thomasclavelia spiroformis</name>
    <dbReference type="NCBI Taxonomy" id="29348"/>
    <lineage>
        <taxon>Bacteria</taxon>
        <taxon>Bacillati</taxon>
        <taxon>Bacillota</taxon>
        <taxon>Erysipelotrichia</taxon>
        <taxon>Erysipelotrichales</taxon>
        <taxon>Coprobacillaceae</taxon>
        <taxon>Thomasclavelia</taxon>
    </lineage>
</organism>
<evidence type="ECO:0000313" key="7">
    <source>
        <dbReference type="Proteomes" id="UP000196258"/>
    </source>
</evidence>
<reference evidence="7" key="1">
    <citation type="submission" date="2017-04" db="EMBL/GenBank/DDBJ databases">
        <title>Function of individual gut microbiota members based on whole genome sequencing of pure cultures obtained from chicken caecum.</title>
        <authorList>
            <person name="Medvecky M."/>
            <person name="Cejkova D."/>
            <person name="Polansky O."/>
            <person name="Karasova D."/>
            <person name="Kubasova T."/>
            <person name="Cizek A."/>
            <person name="Rychlik I."/>
        </authorList>
    </citation>
    <scope>NUCLEOTIDE SEQUENCE [LARGE SCALE GENOMIC DNA]</scope>
    <source>
        <strain evidence="7">An149</strain>
    </source>
</reference>
<evidence type="ECO:0000256" key="2">
    <source>
        <dbReference type="ARBA" id="ARBA00022692"/>
    </source>
</evidence>
<comment type="subcellular location">
    <subcellularLocation>
        <location evidence="1">Membrane</location>
        <topology evidence="1">Multi-pass membrane protein</topology>
    </subcellularLocation>
</comment>
<gene>
    <name evidence="6" type="ORF">B5E91_06395</name>
</gene>
<dbReference type="GO" id="GO:0009403">
    <property type="term" value="P:toxin biosynthetic process"/>
    <property type="evidence" value="ECO:0007669"/>
    <property type="project" value="InterPro"/>
</dbReference>
<dbReference type="AlphaFoldDB" id="A0A1Y4QJ67"/>
<dbReference type="Pfam" id="PF02674">
    <property type="entry name" value="Colicin_V"/>
    <property type="match status" value="1"/>
</dbReference>
<sequence length="269" mass="30526">MDFAINSLVIDVIIVFILLIMLILGYIKGFVYRGYDLMATIVSLVISLYASSPLSNIFKIYQVEGIGEIIGDVVNRFIIFLILLACLKLLLFFLGLIIKPILKKIIYAFKLFEHIDRLLGIIASFIEGMIIIYLGLVFIIMPILSGGKEAVENTIFAKRILNLVPTVTNEIEAISNVGMVIDNGINYDSFNSENIYYIALTLNKAYDNGIIDQEKLDEMMSNYWQDFDQIENPISLTQKQYDEVIKLLNKLDSTKINVEMILNKIVVSE</sequence>
<evidence type="ECO:0000256" key="5">
    <source>
        <dbReference type="SAM" id="Phobius"/>
    </source>
</evidence>
<dbReference type="RefSeq" id="WP_087256168.1">
    <property type="nucleotide sequence ID" value="NZ_CAJKXS010000082.1"/>
</dbReference>
<evidence type="ECO:0008006" key="8">
    <source>
        <dbReference type="Google" id="ProtNLM"/>
    </source>
</evidence>
<accession>A0A1Y4QJ67</accession>